<dbReference type="EMBL" id="CAADFY010000145">
    <property type="protein sequence ID" value="VFK58485.1"/>
    <property type="molecule type" value="Genomic_DNA"/>
</dbReference>
<evidence type="ECO:0000259" key="1">
    <source>
        <dbReference type="Pfam" id="PF14301"/>
    </source>
</evidence>
<gene>
    <name evidence="3" type="ORF">BECKTUN1418D_GA0071000_11569</name>
    <name evidence="4" type="ORF">BECKTUN1418E_GA0071001_11433</name>
    <name evidence="2" type="ORF">BECKTUN1418F_GA0071002_11453</name>
</gene>
<evidence type="ECO:0000313" key="4">
    <source>
        <dbReference type="EMBL" id="VFK67352.1"/>
    </source>
</evidence>
<name>A0A451AMT4_9GAMM</name>
<organism evidence="4">
    <name type="scientific">Candidatus Kentrum sp. TUN</name>
    <dbReference type="NCBI Taxonomy" id="2126343"/>
    <lineage>
        <taxon>Bacteria</taxon>
        <taxon>Pseudomonadati</taxon>
        <taxon>Pseudomonadota</taxon>
        <taxon>Gammaproteobacteria</taxon>
        <taxon>Candidatus Kentrum</taxon>
    </lineage>
</organism>
<dbReference type="Pfam" id="PF14301">
    <property type="entry name" value="DUF4376"/>
    <property type="match status" value="1"/>
</dbReference>
<dbReference type="EMBL" id="CAADFV010000143">
    <property type="protein sequence ID" value="VFK67352.1"/>
    <property type="molecule type" value="Genomic_DNA"/>
</dbReference>
<accession>A0A451AMT4</accession>
<dbReference type="InterPro" id="IPR025484">
    <property type="entry name" value="DUF4376"/>
</dbReference>
<proteinExistence type="predicted"/>
<evidence type="ECO:0000313" key="2">
    <source>
        <dbReference type="EMBL" id="VFK58485.1"/>
    </source>
</evidence>
<sequence>MGSLIRKPAGEFFQYADLSPAEKEQGKEEWLMPAHATRVPPPKTGKHRVAVFVGNGWVVEPDFRGETVHKTDDSSPLIIREIGPLPKGVTDIPRPSEFHYWRGNKWHLDKKAAISYKERKILEERDQRLETSGFKVGEYWFYSDRDNRGDIRDYFNALESYDPDDIHATLVQGGISWSLMDGSSIDITPLFLYTMYPAMLLSRKKIFDISKQHMKALRKSKDPLNYDYSSGWPKTYEGEMKWK</sequence>
<feature type="domain" description="DUF4376" evidence="1">
    <location>
        <begin position="118"/>
        <end position="228"/>
    </location>
</feature>
<dbReference type="EMBL" id="CAADFX010000156">
    <property type="protein sequence ID" value="VFK61643.1"/>
    <property type="molecule type" value="Genomic_DNA"/>
</dbReference>
<dbReference type="AlphaFoldDB" id="A0A451AMT4"/>
<reference evidence="4" key="1">
    <citation type="submission" date="2019-02" db="EMBL/GenBank/DDBJ databases">
        <authorList>
            <person name="Gruber-Vodicka R. H."/>
            <person name="Seah K. B. B."/>
        </authorList>
    </citation>
    <scope>NUCLEOTIDE SEQUENCE</scope>
    <source>
        <strain evidence="3">BECK_BY1</strain>
        <strain evidence="4">BECK_BY2</strain>
        <strain evidence="2">BECK_BY3</strain>
    </source>
</reference>
<protein>
    <recommendedName>
        <fullName evidence="1">DUF4376 domain-containing protein</fullName>
    </recommendedName>
</protein>
<evidence type="ECO:0000313" key="3">
    <source>
        <dbReference type="EMBL" id="VFK61643.1"/>
    </source>
</evidence>